<evidence type="ECO:0008006" key="3">
    <source>
        <dbReference type="Google" id="ProtNLM"/>
    </source>
</evidence>
<evidence type="ECO:0000313" key="2">
    <source>
        <dbReference type="Proteomes" id="UP000199345"/>
    </source>
</evidence>
<proteinExistence type="predicted"/>
<dbReference type="AlphaFoldDB" id="A0A1I0ENM9"/>
<dbReference type="RefSeq" id="WP_090660524.1">
    <property type="nucleotide sequence ID" value="NZ_FOIA01000029.1"/>
</dbReference>
<name>A0A1I0ENM9_9PROT</name>
<gene>
    <name evidence="1" type="ORF">SAMN05216326_12928</name>
</gene>
<keyword evidence="2" id="KW-1185">Reference proteome</keyword>
<dbReference type="Proteomes" id="UP000199345">
    <property type="component" value="Unassembled WGS sequence"/>
</dbReference>
<dbReference type="EMBL" id="FOIA01000029">
    <property type="protein sequence ID" value="SET47051.1"/>
    <property type="molecule type" value="Genomic_DNA"/>
</dbReference>
<dbReference type="OrthoDB" id="6615103at2"/>
<accession>A0A1I0ENM9</accession>
<reference evidence="2" key="1">
    <citation type="submission" date="2016-10" db="EMBL/GenBank/DDBJ databases">
        <authorList>
            <person name="Varghese N."/>
            <person name="Submissions S."/>
        </authorList>
    </citation>
    <scope>NUCLEOTIDE SEQUENCE [LARGE SCALE GENOMIC DNA]</scope>
    <source>
        <strain evidence="2">Nm71</strain>
    </source>
</reference>
<protein>
    <recommendedName>
        <fullName evidence="3">Helix-turn-helix domain-containing protein</fullName>
    </recommendedName>
</protein>
<sequence>MQKVIDQKFQPIEQEIRSHIPTKDAAHHLNRKDQTLRTWACFENGPIKPIRINGRLSWPVKEIKKVLGVEV</sequence>
<evidence type="ECO:0000313" key="1">
    <source>
        <dbReference type="EMBL" id="SET47051.1"/>
    </source>
</evidence>
<organism evidence="1 2">
    <name type="scientific">Nitrosomonas marina</name>
    <dbReference type="NCBI Taxonomy" id="917"/>
    <lineage>
        <taxon>Bacteria</taxon>
        <taxon>Pseudomonadati</taxon>
        <taxon>Pseudomonadota</taxon>
        <taxon>Betaproteobacteria</taxon>
        <taxon>Nitrosomonadales</taxon>
        <taxon>Nitrosomonadaceae</taxon>
        <taxon>Nitrosomonas</taxon>
    </lineage>
</organism>